<reference evidence="1" key="1">
    <citation type="submission" date="2019-08" db="EMBL/GenBank/DDBJ databases">
        <authorList>
            <person name="Kucharzyk K."/>
            <person name="Murdoch R.W."/>
            <person name="Higgins S."/>
            <person name="Loffler F."/>
        </authorList>
    </citation>
    <scope>NUCLEOTIDE SEQUENCE</scope>
</reference>
<comment type="caution">
    <text evidence="1">The sequence shown here is derived from an EMBL/GenBank/DDBJ whole genome shotgun (WGS) entry which is preliminary data.</text>
</comment>
<evidence type="ECO:0000313" key="1">
    <source>
        <dbReference type="EMBL" id="MPL85379.1"/>
    </source>
</evidence>
<proteinExistence type="predicted"/>
<dbReference type="EMBL" id="VSSQ01000205">
    <property type="protein sequence ID" value="MPL85379.1"/>
    <property type="molecule type" value="Genomic_DNA"/>
</dbReference>
<gene>
    <name evidence="1" type="ORF">SDC9_31347</name>
</gene>
<protein>
    <submittedName>
        <fullName evidence="1">Uncharacterized protein</fullName>
    </submittedName>
</protein>
<accession>A0A644V223</accession>
<organism evidence="1">
    <name type="scientific">bioreactor metagenome</name>
    <dbReference type="NCBI Taxonomy" id="1076179"/>
    <lineage>
        <taxon>unclassified sequences</taxon>
        <taxon>metagenomes</taxon>
        <taxon>ecological metagenomes</taxon>
    </lineage>
</organism>
<sequence>MVRQEVPNVLAFPLGIAIERLCALNIPYEVIRTFPQKRHDEFMWRDEDAYVVKQVVTLDHKVVLTVGCKCRKEV</sequence>
<name>A0A644V223_9ZZZZ</name>
<dbReference type="AlphaFoldDB" id="A0A644V223"/>